<gene>
    <name evidence="2" type="ORF">N7492_002610</name>
</gene>
<organism evidence="2 3">
    <name type="scientific">Penicillium capsulatum</name>
    <dbReference type="NCBI Taxonomy" id="69766"/>
    <lineage>
        <taxon>Eukaryota</taxon>
        <taxon>Fungi</taxon>
        <taxon>Dikarya</taxon>
        <taxon>Ascomycota</taxon>
        <taxon>Pezizomycotina</taxon>
        <taxon>Eurotiomycetes</taxon>
        <taxon>Eurotiomycetidae</taxon>
        <taxon>Eurotiales</taxon>
        <taxon>Aspergillaceae</taxon>
        <taxon>Penicillium</taxon>
    </lineage>
</organism>
<proteinExistence type="predicted"/>
<feature type="signal peptide" evidence="1">
    <location>
        <begin position="1"/>
        <end position="19"/>
    </location>
</feature>
<dbReference type="OrthoDB" id="4449395at2759"/>
<name>A0A9W9ILU2_9EURO</name>
<reference evidence="2" key="2">
    <citation type="journal article" date="2023" name="IMA Fungus">
        <title>Comparative genomic study of the Penicillium genus elucidates a diverse pangenome and 15 lateral gene transfer events.</title>
        <authorList>
            <person name="Petersen C."/>
            <person name="Sorensen T."/>
            <person name="Nielsen M.R."/>
            <person name="Sondergaard T.E."/>
            <person name="Sorensen J.L."/>
            <person name="Fitzpatrick D.A."/>
            <person name="Frisvad J.C."/>
            <person name="Nielsen K.L."/>
        </authorList>
    </citation>
    <scope>NUCLEOTIDE SEQUENCE</scope>
    <source>
        <strain evidence="2">IBT 21917</strain>
    </source>
</reference>
<evidence type="ECO:0000313" key="2">
    <source>
        <dbReference type="EMBL" id="KAJ5179400.1"/>
    </source>
</evidence>
<dbReference type="AlphaFoldDB" id="A0A9W9ILU2"/>
<reference evidence="2" key="1">
    <citation type="submission" date="2022-11" db="EMBL/GenBank/DDBJ databases">
        <authorList>
            <person name="Petersen C."/>
        </authorList>
    </citation>
    <scope>NUCLEOTIDE SEQUENCE</scope>
    <source>
        <strain evidence="2">IBT 21917</strain>
    </source>
</reference>
<evidence type="ECO:0000313" key="3">
    <source>
        <dbReference type="Proteomes" id="UP001146351"/>
    </source>
</evidence>
<protein>
    <submittedName>
        <fullName evidence="2">Uncharacterized protein</fullName>
    </submittedName>
</protein>
<keyword evidence="1" id="KW-0732">Signal</keyword>
<evidence type="ECO:0000256" key="1">
    <source>
        <dbReference type="SAM" id="SignalP"/>
    </source>
</evidence>
<keyword evidence="3" id="KW-1185">Reference proteome</keyword>
<dbReference type="Proteomes" id="UP001146351">
    <property type="component" value="Unassembled WGS sequence"/>
</dbReference>
<accession>A0A9W9ILU2</accession>
<dbReference type="EMBL" id="JAPQKO010000002">
    <property type="protein sequence ID" value="KAJ5179400.1"/>
    <property type="molecule type" value="Genomic_DNA"/>
</dbReference>
<comment type="caution">
    <text evidence="2">The sequence shown here is derived from an EMBL/GenBank/DDBJ whole genome shotgun (WGS) entry which is preliminary data.</text>
</comment>
<feature type="chain" id="PRO_5040784410" evidence="1">
    <location>
        <begin position="20"/>
        <end position="403"/>
    </location>
</feature>
<sequence>MLGALLGWLSLLFDPLADNYITPVQPQERLRPEHQPWQQIITGVYSEPPILKIHDRHGNINWSFQRKDLNQILPDDVDACFHDKSQATVEVKYMNNGTSLGAVYSGLVLILNHTPQYPEIDKMITFALCRKNEVLWNSHTLEPLPGDLLAVGTTGQRPWDGILVYNASAANPLMGHPPVVQNITGLRAIHALIWDEYGQMLWAAGTDAAADGTDPVPAYGTVVAYPWNATTGLLSEEESYVYKLSAAYDEESEWGKGYPWWVGMHDLVPVPHERKFIVSDERDVHEFDIEKGEFTLHSLDVIDKYMKGFEATTKDRHGYNRNGEWEELPRSDLKSINLAPDGTFIYVQSLWREMRGDHTSIVSNGHRRKINIGDRIYRSRWFEEMDGWPKPLGGPALSNLREA</sequence>